<evidence type="ECO:0000259" key="1">
    <source>
        <dbReference type="Pfam" id="PF12773"/>
    </source>
</evidence>
<organism evidence="2 3">
    <name type="scientific">Bacillus paramobilis</name>
    <dbReference type="NCBI Taxonomy" id="2817477"/>
    <lineage>
        <taxon>Bacteria</taxon>
        <taxon>Bacillati</taxon>
        <taxon>Bacillota</taxon>
        <taxon>Bacilli</taxon>
        <taxon>Bacillales</taxon>
        <taxon>Bacillaceae</taxon>
        <taxon>Bacillus</taxon>
        <taxon>Bacillus cereus group</taxon>
    </lineage>
</organism>
<evidence type="ECO:0000313" key="2">
    <source>
        <dbReference type="EMBL" id="WZF31066.1"/>
    </source>
</evidence>
<keyword evidence="3" id="KW-1185">Reference proteome</keyword>
<dbReference type="RefSeq" id="WP_341518794.1">
    <property type="nucleotide sequence ID" value="NZ_CP151108.1"/>
</dbReference>
<protein>
    <submittedName>
        <fullName evidence="2">Zinc ribbon domain-containing protein</fullName>
    </submittedName>
</protein>
<sequence length="163" mass="17921">MSDLQTKLGSGMNKLQEGIEQGKMKLQVAQEIAQLKKGMQVQMQRKAEVLLEVGQKVYVQLRGHGVNESSLKEMIAPVQEFDVAIYQARKRIIELQKQQGEKATCECGGPLSINDKFCGSCGNPNPMLVVENDGETANCISCDEHIDKNSTYCPVCGIEQSGE</sequence>
<evidence type="ECO:0000313" key="3">
    <source>
        <dbReference type="Proteomes" id="UP001485505"/>
    </source>
</evidence>
<reference evidence="2 3" key="1">
    <citation type="submission" date="2024-04" db="EMBL/GenBank/DDBJ databases">
        <title>Complete genome sequence of Bacillus mobilis strains derived from soil.</title>
        <authorList>
            <person name="Jung H."/>
            <person name="Choi S."/>
            <person name="Kim Y."/>
            <person name="Han J.A."/>
            <person name="Kim E.Y."/>
            <person name="Lee H.-S."/>
        </authorList>
    </citation>
    <scope>NUCLEOTIDE SEQUENCE [LARGE SCALE GENOMIC DNA]</scope>
    <source>
        <strain evidence="2 3">IMGN7</strain>
    </source>
</reference>
<gene>
    <name evidence="2" type="ORF">AABL52_01365</name>
</gene>
<dbReference type="Pfam" id="PF12773">
    <property type="entry name" value="DZR"/>
    <property type="match status" value="1"/>
</dbReference>
<name>A0ABZ2VPC8_9BACI</name>
<accession>A0ABZ2VPC8</accession>
<dbReference type="InterPro" id="IPR025874">
    <property type="entry name" value="DZR"/>
</dbReference>
<dbReference type="Proteomes" id="UP001485505">
    <property type="component" value="Chromosome"/>
</dbReference>
<feature type="domain" description="DZANK-type" evidence="1">
    <location>
        <begin position="105"/>
        <end position="157"/>
    </location>
</feature>
<dbReference type="EMBL" id="CP151108">
    <property type="protein sequence ID" value="WZF31066.1"/>
    <property type="molecule type" value="Genomic_DNA"/>
</dbReference>
<proteinExistence type="predicted"/>